<evidence type="ECO:0000259" key="2">
    <source>
        <dbReference type="Pfam" id="PF23628"/>
    </source>
</evidence>
<dbReference type="SMART" id="SM00320">
    <property type="entry name" value="WD40"/>
    <property type="match status" value="3"/>
</dbReference>
<dbReference type="InterPro" id="IPR015943">
    <property type="entry name" value="WD40/YVTN_repeat-like_dom_sf"/>
</dbReference>
<sequence>MNKSFKAIMRSEQFGYALEDSKEKLVEEKAAVEWESRVAFALASHEFGLVFEALAEGMRSKNASFFSACLVSATWLVHMLSVLPDTGIRGAARHCLLKQYISILKSSNNLDDKALAMLVVRSYMNDADGMKDLSFYIKDILKTIRELKKSSVLAYDMLKILSDGKESSSDIWNHEELNQVDCSTNGEVLSIVYFKNIIFYGHSDGMLKVWEGGARILDLIQESHEHTKAVTSLSILQSGEKLYSGSLDKTVRVWTVRDKIISCVEVHDMRDQVHNLTVANTIACFTPHGAGVKVFSWNGGFKSLNPNKSVKSLALEHGKLYCGCQDNSIQEIDLATGTLGAIQDGNRKLLGKSHPVHALQVHDGLLYSAGSSADGTMIKRGFTH</sequence>
<dbReference type="Pfam" id="PF00400">
    <property type="entry name" value="WD40"/>
    <property type="match status" value="1"/>
</dbReference>
<reference evidence="3" key="1">
    <citation type="journal article" date="2023" name="GigaByte">
        <title>Genome assembly of the bearded iris, Iris pallida Lam.</title>
        <authorList>
            <person name="Bruccoleri R.E."/>
            <person name="Oakeley E.J."/>
            <person name="Faust A.M.E."/>
            <person name="Altorfer M."/>
            <person name="Dessus-Babus S."/>
            <person name="Burckhardt D."/>
            <person name="Oertli M."/>
            <person name="Naumann U."/>
            <person name="Petersen F."/>
            <person name="Wong J."/>
        </authorList>
    </citation>
    <scope>NUCLEOTIDE SEQUENCE</scope>
    <source>
        <strain evidence="3">GSM-AAB239-AS_SAM_17_03QT</strain>
    </source>
</reference>
<dbReference type="InterPro" id="IPR052858">
    <property type="entry name" value="E3_ubiquitin-ligase_LIN"/>
</dbReference>
<dbReference type="Pfam" id="PF23628">
    <property type="entry name" value="ARM_LIN_C"/>
    <property type="match status" value="1"/>
</dbReference>
<dbReference type="PANTHER" id="PTHR47446">
    <property type="entry name" value="RING-TYPE E3 UBIQUITIN TRANSFERASE"/>
    <property type="match status" value="1"/>
</dbReference>
<dbReference type="EMBL" id="JANAVB010036219">
    <property type="protein sequence ID" value="KAJ6803887.1"/>
    <property type="molecule type" value="Genomic_DNA"/>
</dbReference>
<organism evidence="3 4">
    <name type="scientific">Iris pallida</name>
    <name type="common">Sweet iris</name>
    <dbReference type="NCBI Taxonomy" id="29817"/>
    <lineage>
        <taxon>Eukaryota</taxon>
        <taxon>Viridiplantae</taxon>
        <taxon>Streptophyta</taxon>
        <taxon>Embryophyta</taxon>
        <taxon>Tracheophyta</taxon>
        <taxon>Spermatophyta</taxon>
        <taxon>Magnoliopsida</taxon>
        <taxon>Liliopsida</taxon>
        <taxon>Asparagales</taxon>
        <taxon>Iridaceae</taxon>
        <taxon>Iridoideae</taxon>
        <taxon>Irideae</taxon>
        <taxon>Iris</taxon>
    </lineage>
</organism>
<dbReference type="InterPro" id="IPR001680">
    <property type="entry name" value="WD40_rpt"/>
</dbReference>
<dbReference type="PROSITE" id="PS50294">
    <property type="entry name" value="WD_REPEATS_REGION"/>
    <property type="match status" value="1"/>
</dbReference>
<proteinExistence type="predicted"/>
<gene>
    <name evidence="3" type="ORF">M6B38_188005</name>
</gene>
<dbReference type="SUPFAM" id="SSF50978">
    <property type="entry name" value="WD40 repeat-like"/>
    <property type="match status" value="1"/>
</dbReference>
<feature type="domain" description="Putative E3 ubiquitin-protein ligase LIN ARM-like" evidence="2">
    <location>
        <begin position="3"/>
        <end position="162"/>
    </location>
</feature>
<evidence type="ECO:0000313" key="4">
    <source>
        <dbReference type="Proteomes" id="UP001140949"/>
    </source>
</evidence>
<dbReference type="InterPro" id="IPR036322">
    <property type="entry name" value="WD40_repeat_dom_sf"/>
</dbReference>
<evidence type="ECO:0000313" key="3">
    <source>
        <dbReference type="EMBL" id="KAJ6803887.1"/>
    </source>
</evidence>
<dbReference type="PROSITE" id="PS50082">
    <property type="entry name" value="WD_REPEATS_2"/>
    <property type="match status" value="1"/>
</dbReference>
<reference evidence="3" key="2">
    <citation type="submission" date="2023-04" db="EMBL/GenBank/DDBJ databases">
        <authorList>
            <person name="Bruccoleri R.E."/>
            <person name="Oakeley E.J."/>
            <person name="Faust A.-M."/>
            <person name="Dessus-Babus S."/>
            <person name="Altorfer M."/>
            <person name="Burckhardt D."/>
            <person name="Oertli M."/>
            <person name="Naumann U."/>
            <person name="Petersen F."/>
            <person name="Wong J."/>
        </authorList>
    </citation>
    <scope>NUCLEOTIDE SEQUENCE</scope>
    <source>
        <strain evidence="3">GSM-AAB239-AS_SAM_17_03QT</strain>
        <tissue evidence="3">Leaf</tissue>
    </source>
</reference>
<keyword evidence="1" id="KW-0853">WD repeat</keyword>
<comment type="caution">
    <text evidence="3">The sequence shown here is derived from an EMBL/GenBank/DDBJ whole genome shotgun (WGS) entry which is preliminary data.</text>
</comment>
<dbReference type="Proteomes" id="UP001140949">
    <property type="component" value="Unassembled WGS sequence"/>
</dbReference>
<dbReference type="InterPro" id="IPR055566">
    <property type="entry name" value="ARM_LIN"/>
</dbReference>
<keyword evidence="4" id="KW-1185">Reference proteome</keyword>
<evidence type="ECO:0000256" key="1">
    <source>
        <dbReference type="PROSITE-ProRule" id="PRU00221"/>
    </source>
</evidence>
<protein>
    <submittedName>
        <fullName evidence="3">E3 ubiquitin-protein ligase LIN-1 isoform X2</fullName>
    </submittedName>
</protein>
<accession>A0AAX6EIA0</accession>
<feature type="repeat" description="WD" evidence="1">
    <location>
        <begin position="223"/>
        <end position="257"/>
    </location>
</feature>
<name>A0AAX6EIA0_IRIPA</name>
<dbReference type="Gene3D" id="2.130.10.10">
    <property type="entry name" value="YVTN repeat-like/Quinoprotein amine dehydrogenase"/>
    <property type="match status" value="1"/>
</dbReference>
<dbReference type="PANTHER" id="PTHR47446:SF2">
    <property type="entry name" value="RING-TYPE E3 UBIQUITIN TRANSFERASE"/>
    <property type="match status" value="1"/>
</dbReference>
<dbReference type="AlphaFoldDB" id="A0AAX6EIA0"/>